<evidence type="ECO:0000256" key="1">
    <source>
        <dbReference type="HAMAP-Rule" id="MF_02062"/>
    </source>
</evidence>
<feature type="transmembrane region" description="Helical" evidence="1">
    <location>
        <begin position="261"/>
        <end position="283"/>
    </location>
</feature>
<dbReference type="HAMAP" id="MF_02062">
    <property type="entry name" value="GltS"/>
    <property type="match status" value="1"/>
</dbReference>
<comment type="subcellular location">
    <subcellularLocation>
        <location evidence="1">Cell inner membrane</location>
        <topology evidence="1">Multi-pass membrane protein</topology>
    </subcellularLocation>
</comment>
<keyword evidence="1" id="KW-0915">Sodium</keyword>
<feature type="transmembrane region" description="Helical" evidence="1">
    <location>
        <begin position="357"/>
        <end position="380"/>
    </location>
</feature>
<keyword evidence="4" id="KW-1185">Reference proteome</keyword>
<feature type="transmembrane region" description="Helical" evidence="1">
    <location>
        <begin position="100"/>
        <end position="125"/>
    </location>
</feature>
<feature type="transmembrane region" description="Helical" evidence="1">
    <location>
        <begin position="131"/>
        <end position="154"/>
    </location>
</feature>
<dbReference type="NCBIfam" id="TIGR00210">
    <property type="entry name" value="gltS"/>
    <property type="match status" value="1"/>
</dbReference>
<keyword evidence="1" id="KW-0739">Sodium transport</keyword>
<dbReference type="PANTHER" id="PTHR36178:SF1">
    <property type="entry name" value="SODIUM_GLUTAMATE SYMPORTER"/>
    <property type="match status" value="1"/>
</dbReference>
<feature type="transmembrane region" description="Helical" evidence="1">
    <location>
        <begin position="233"/>
        <end position="254"/>
    </location>
</feature>
<feature type="transmembrane region" description="Helical" evidence="1">
    <location>
        <begin position="6"/>
        <end position="26"/>
    </location>
</feature>
<proteinExistence type="inferred from homology"/>
<keyword evidence="1" id="KW-1133">Transmembrane helix</keyword>
<keyword evidence="1" id="KW-0997">Cell inner membrane</keyword>
<dbReference type="EMBL" id="CP121472">
    <property type="protein sequence ID" value="WPL16681.1"/>
    <property type="molecule type" value="Genomic_DNA"/>
</dbReference>
<dbReference type="Pfam" id="PF03616">
    <property type="entry name" value="Glt_symporter"/>
    <property type="match status" value="1"/>
</dbReference>
<keyword evidence="1" id="KW-1003">Cell membrane</keyword>
<dbReference type="Proteomes" id="UP001432180">
    <property type="component" value="Chromosome"/>
</dbReference>
<feature type="transmembrane region" description="Helical" evidence="1">
    <location>
        <begin position="72"/>
        <end position="88"/>
    </location>
</feature>
<evidence type="ECO:0000313" key="3">
    <source>
        <dbReference type="EMBL" id="WPL16681.1"/>
    </source>
</evidence>
<protein>
    <recommendedName>
        <fullName evidence="1 2">Sodium/glutamate symporter</fullName>
    </recommendedName>
</protein>
<sequence length="420" mass="44632">MEMQEGLLRIDSFLAVTIGILVLFVGKRINSRVRLFQDLSIPDPVTGGLLFSVLFTLFYLIFGLVVELELRARDVLLVYFFTTIGINARAADLLAGGRPFVILLLITLGFMFAQNLTGIAVAGLFDLPAAVGVVGGTVSLIGGHGTTIAWAPTIAEQQGIVNAMEIGIASATFGLILASLMGGPIARFLIMRHGLTPSPAEAGENVHKDSRDDIQEIGLSEHQRAAGITHMDFLAAVLAIHVAIILGYVLNGIIGELGLKLPLFVTCLFAGILLTNLVPARLYRALGIGWPTRTPAIALIADVALGTFLAMSLMSMQLWTLIDLAAPIFTILAAQFTLAVMVTILVLFPLLGRNYDAAVVAAGFGGVTLGSTPTAMANMATVTQRYGASHRAFIIVPLVSAFFIDLANALIIPFFLQTFA</sequence>
<reference evidence="3 4" key="1">
    <citation type="journal article" date="2023" name="Microorganisms">
        <title>Thiorhodovibrio frisius and Trv. litoralis spp. nov., Two Novel Members from a Clade of Fastidious Purple Sulfur Bacteria That Exhibit Unique Red-Shifted Light-Harvesting Capabilities.</title>
        <authorList>
            <person name="Methner A."/>
            <person name="Kuzyk S.B."/>
            <person name="Petersen J."/>
            <person name="Bauer S."/>
            <person name="Brinkmann H."/>
            <person name="Sichau K."/>
            <person name="Wanner G."/>
            <person name="Wolf J."/>
            <person name="Neumann-Schaal M."/>
            <person name="Henke P."/>
            <person name="Tank M."/>
            <person name="Sproer C."/>
            <person name="Bunk B."/>
            <person name="Overmann J."/>
        </authorList>
    </citation>
    <scope>NUCLEOTIDE SEQUENCE [LARGE SCALE GENOMIC DNA]</scope>
    <source>
        <strain evidence="3 4">DSM 6702</strain>
    </source>
</reference>
<dbReference type="InterPro" id="IPR004445">
    <property type="entry name" value="GltS"/>
</dbReference>
<evidence type="ECO:0000256" key="2">
    <source>
        <dbReference type="NCBIfam" id="TIGR00210"/>
    </source>
</evidence>
<keyword evidence="1" id="KW-0472">Membrane</keyword>
<keyword evidence="1" id="KW-0029">Amino-acid transport</keyword>
<gene>
    <name evidence="3" type="primary">gltS_1</name>
    <name evidence="1" type="synonym">gltS</name>
    <name evidence="3" type="ORF">Thiowin_01648</name>
</gene>
<evidence type="ECO:0000313" key="4">
    <source>
        <dbReference type="Proteomes" id="UP001432180"/>
    </source>
</evidence>
<feature type="transmembrane region" description="Helical" evidence="1">
    <location>
        <begin position="328"/>
        <end position="351"/>
    </location>
</feature>
<comment type="similarity">
    <text evidence="1">Belongs to the glutamate:Na(+) symporter (ESS) (TC 2.A.27) family.</text>
</comment>
<dbReference type="PANTHER" id="PTHR36178">
    <property type="entry name" value="SLR0625 PROTEIN"/>
    <property type="match status" value="1"/>
</dbReference>
<organism evidence="3 4">
    <name type="scientific">Thiorhodovibrio winogradskyi</name>
    <dbReference type="NCBI Taxonomy" id="77007"/>
    <lineage>
        <taxon>Bacteria</taxon>
        <taxon>Pseudomonadati</taxon>
        <taxon>Pseudomonadota</taxon>
        <taxon>Gammaproteobacteria</taxon>
        <taxon>Chromatiales</taxon>
        <taxon>Chromatiaceae</taxon>
        <taxon>Thiorhodovibrio</taxon>
    </lineage>
</organism>
<dbReference type="RefSeq" id="WP_328987224.1">
    <property type="nucleotide sequence ID" value="NZ_CP121472.1"/>
</dbReference>
<comment type="function">
    <text evidence="1">Catalyzes the sodium-dependent transport of glutamate.</text>
</comment>
<keyword evidence="1" id="KW-0769">Symport</keyword>
<feature type="transmembrane region" description="Helical" evidence="1">
    <location>
        <begin position="166"/>
        <end position="190"/>
    </location>
</feature>
<feature type="transmembrane region" description="Helical" evidence="1">
    <location>
        <begin position="295"/>
        <end position="316"/>
    </location>
</feature>
<feature type="transmembrane region" description="Helical" evidence="1">
    <location>
        <begin position="47"/>
        <end position="66"/>
    </location>
</feature>
<accession>A0ABZ0S8U9</accession>
<keyword evidence="1" id="KW-0812">Transmembrane</keyword>
<keyword evidence="1" id="KW-0813">Transport</keyword>
<name>A0ABZ0S8U9_9GAMM</name>
<keyword evidence="1" id="KW-0406">Ion transport</keyword>
<feature type="transmembrane region" description="Helical" evidence="1">
    <location>
        <begin position="392"/>
        <end position="416"/>
    </location>
</feature>